<feature type="non-terminal residue" evidence="2">
    <location>
        <position position="1"/>
    </location>
</feature>
<accession>A0A7S0IP01</accession>
<evidence type="ECO:0000313" key="2">
    <source>
        <dbReference type="EMBL" id="CAD8527257.1"/>
    </source>
</evidence>
<proteinExistence type="predicted"/>
<dbReference type="EMBL" id="HBER01004952">
    <property type="protein sequence ID" value="CAD8527257.1"/>
    <property type="molecule type" value="Transcribed_RNA"/>
</dbReference>
<reference evidence="2" key="1">
    <citation type="submission" date="2021-01" db="EMBL/GenBank/DDBJ databases">
        <authorList>
            <person name="Corre E."/>
            <person name="Pelletier E."/>
            <person name="Niang G."/>
            <person name="Scheremetjew M."/>
            <person name="Finn R."/>
            <person name="Kale V."/>
            <person name="Holt S."/>
            <person name="Cochrane G."/>
            <person name="Meng A."/>
            <person name="Brown T."/>
            <person name="Cohen L."/>
        </authorList>
    </citation>
    <scope>NUCLEOTIDE SEQUENCE</scope>
    <source>
        <strain evidence="2">RCC1130</strain>
    </source>
</reference>
<dbReference type="PANTHER" id="PTHR13621:SF2">
    <property type="entry name" value="PROLINE-RICH PROTEIN PRCC"/>
    <property type="match status" value="1"/>
</dbReference>
<feature type="region of interest" description="Disordered" evidence="1">
    <location>
        <begin position="50"/>
        <end position="95"/>
    </location>
</feature>
<dbReference type="PANTHER" id="PTHR13621">
    <property type="entry name" value="PROLINE-RICH PROTEIN PRCC"/>
    <property type="match status" value="1"/>
</dbReference>
<sequence length="355" mass="36628">VSSLLLRVNSCRRSGSMLVDYSDSDEDEPTSVDTALPKPFAAASYALPPPTVEAGATRSSVGLSLPAPTNRGPTLGAKGSGLNLPPPTNRGRPVRKEIRLQSVLSERDASLNLEDAAQLPAGFFESAPQPQPSPADASSSAPAGSAGLGGLRALLPAPKNQPGIAGGYKLKARAAQPPAAVAAGGLAATPARLSAPALPLVNTALYAQPEAAAGVTGAYGACELPPPRAVHAHTSAAGPSCGPSGQAADAVPADFLEAERNEKVISISQDALKRSMGPARQYEIPKPAEDVTISANFYNRGSGELEQSYKPNKMQKRKHQINSLAFDCAAKSSELAMRASHGIKTKQQTQAKYGW</sequence>
<dbReference type="Pfam" id="PF10253">
    <property type="entry name" value="PRCC"/>
    <property type="match status" value="1"/>
</dbReference>
<feature type="region of interest" description="Disordered" evidence="1">
    <location>
        <begin position="123"/>
        <end position="144"/>
    </location>
</feature>
<protein>
    <submittedName>
        <fullName evidence="2">Uncharacterized protein</fullName>
    </submittedName>
</protein>
<dbReference type="GO" id="GO:0005634">
    <property type="term" value="C:nucleus"/>
    <property type="evidence" value="ECO:0007669"/>
    <property type="project" value="TreeGrafter"/>
</dbReference>
<evidence type="ECO:0000256" key="1">
    <source>
        <dbReference type="SAM" id="MobiDB-lite"/>
    </source>
</evidence>
<organism evidence="2">
    <name type="scientific">Calcidiscus leptoporus</name>
    <dbReference type="NCBI Taxonomy" id="127549"/>
    <lineage>
        <taxon>Eukaryota</taxon>
        <taxon>Haptista</taxon>
        <taxon>Haptophyta</taxon>
        <taxon>Prymnesiophyceae</taxon>
        <taxon>Coccolithales</taxon>
        <taxon>Calcidiscaceae</taxon>
        <taxon>Calcidiscus</taxon>
    </lineage>
</organism>
<gene>
    <name evidence="2" type="ORF">CLEP1334_LOCUS2478</name>
</gene>
<dbReference type="InterPro" id="IPR018800">
    <property type="entry name" value="PRCC"/>
</dbReference>
<feature type="compositionally biased region" description="Low complexity" evidence="1">
    <location>
        <begin position="134"/>
        <end position="144"/>
    </location>
</feature>
<name>A0A7S0IP01_9EUKA</name>
<dbReference type="AlphaFoldDB" id="A0A7S0IP01"/>